<sequence length="69" mass="7429">MAPRADANRVRINGTVVIAHLARVSRLPGDPRAAKASIGNGGRLRMADGRSSSFFLLGFLYRKMSIAES</sequence>
<dbReference type="RefSeq" id="WP_126701724.1">
    <property type="nucleotide sequence ID" value="NZ_RWKW01000088.1"/>
</dbReference>
<dbReference type="Proteomes" id="UP000278398">
    <property type="component" value="Unassembled WGS sequence"/>
</dbReference>
<evidence type="ECO:0000313" key="1">
    <source>
        <dbReference type="EMBL" id="RST84551.1"/>
    </source>
</evidence>
<proteinExistence type="predicted"/>
<evidence type="ECO:0000313" key="2">
    <source>
        <dbReference type="Proteomes" id="UP000278398"/>
    </source>
</evidence>
<comment type="caution">
    <text evidence="1">The sequence shown here is derived from an EMBL/GenBank/DDBJ whole genome shotgun (WGS) entry which is preliminary data.</text>
</comment>
<name>A0A429YSY8_9HYPH</name>
<organism evidence="1 2">
    <name type="scientific">Aquibium carbonis</name>
    <dbReference type="NCBI Taxonomy" id="2495581"/>
    <lineage>
        <taxon>Bacteria</taxon>
        <taxon>Pseudomonadati</taxon>
        <taxon>Pseudomonadota</taxon>
        <taxon>Alphaproteobacteria</taxon>
        <taxon>Hyphomicrobiales</taxon>
        <taxon>Phyllobacteriaceae</taxon>
        <taxon>Aquibium</taxon>
    </lineage>
</organism>
<gene>
    <name evidence="1" type="ORF">EJC49_20120</name>
</gene>
<protein>
    <submittedName>
        <fullName evidence="1">Uncharacterized protein</fullName>
    </submittedName>
</protein>
<keyword evidence="2" id="KW-1185">Reference proteome</keyword>
<accession>A0A429YSY8</accession>
<dbReference type="EMBL" id="RWKW01000088">
    <property type="protein sequence ID" value="RST84551.1"/>
    <property type="molecule type" value="Genomic_DNA"/>
</dbReference>
<reference evidence="1 2" key="1">
    <citation type="submission" date="2018-12" db="EMBL/GenBank/DDBJ databases">
        <title>Mesorhizobium carbonis sp. nov., isolated from coal mine water.</title>
        <authorList>
            <person name="Xin W."/>
            <person name="Xu Z."/>
            <person name="Xiang F."/>
            <person name="Zhang J."/>
            <person name="Xi L."/>
            <person name="Liu J."/>
        </authorList>
    </citation>
    <scope>NUCLEOTIDE SEQUENCE [LARGE SCALE GENOMIC DNA]</scope>
    <source>
        <strain evidence="1 2">B2.3</strain>
    </source>
</reference>
<dbReference type="AlphaFoldDB" id="A0A429YSY8"/>